<organism evidence="1 2">
    <name type="scientific">Lodderomyces beijingensis</name>
    <dbReference type="NCBI Taxonomy" id="1775926"/>
    <lineage>
        <taxon>Eukaryota</taxon>
        <taxon>Fungi</taxon>
        <taxon>Dikarya</taxon>
        <taxon>Ascomycota</taxon>
        <taxon>Saccharomycotina</taxon>
        <taxon>Pichiomycetes</taxon>
        <taxon>Debaryomycetaceae</taxon>
        <taxon>Candida/Lodderomyces clade</taxon>
        <taxon>Lodderomyces</taxon>
    </lineage>
</organism>
<name>A0ABP0ZQ80_9ASCO</name>
<dbReference type="InterPro" id="IPR023214">
    <property type="entry name" value="HAD_sf"/>
</dbReference>
<dbReference type="Gene3D" id="1.10.150.720">
    <property type="entry name" value="Haloacid dehalogenase-like hydrolase"/>
    <property type="match status" value="1"/>
</dbReference>
<keyword evidence="2" id="KW-1185">Reference proteome</keyword>
<dbReference type="Pfam" id="PF00702">
    <property type="entry name" value="Hydrolase"/>
    <property type="match status" value="1"/>
</dbReference>
<evidence type="ECO:0000313" key="1">
    <source>
        <dbReference type="EMBL" id="CAK9440439.1"/>
    </source>
</evidence>
<dbReference type="RefSeq" id="XP_066831477.1">
    <property type="nucleotide sequence ID" value="XM_066974771.1"/>
</dbReference>
<dbReference type="Gene3D" id="3.40.50.1000">
    <property type="entry name" value="HAD superfamily/HAD-like"/>
    <property type="match status" value="1"/>
</dbReference>
<reference evidence="1 2" key="1">
    <citation type="submission" date="2024-03" db="EMBL/GenBank/DDBJ databases">
        <authorList>
            <person name="Brejova B."/>
        </authorList>
    </citation>
    <scope>NUCLEOTIDE SEQUENCE [LARGE SCALE GENOMIC DNA]</scope>
    <source>
        <strain evidence="1 2">CBS 14171</strain>
    </source>
</reference>
<dbReference type="SUPFAM" id="SSF56784">
    <property type="entry name" value="HAD-like"/>
    <property type="match status" value="1"/>
</dbReference>
<dbReference type="InterPro" id="IPR051828">
    <property type="entry name" value="HAD-like_hydrolase_domain"/>
</dbReference>
<accession>A0ABP0ZQ80</accession>
<protein>
    <submittedName>
        <fullName evidence="1">Uncharacterized protein</fullName>
    </submittedName>
</protein>
<dbReference type="InterPro" id="IPR036412">
    <property type="entry name" value="HAD-like_sf"/>
</dbReference>
<gene>
    <name evidence="1" type="ORF">LODBEIA_P45390</name>
</gene>
<sequence>MRSKTHLISQPFKTENTRIIRESNKKFPPPNVISFDLFGTLYKPKKPVPEQYYDISHDEFGIAKSAQSIEKDFPRVYSQLQKEYPNYGKGHPQFEHCDAWWRELILRLYGLDKYSDETKALSHRLIHHFTSEQAYDLYADVLPTLETLQSHGVKMVVASNSDSRALTILQSLNIKHFFQCVESWHCSGIFLSYDYDHAKPDKALFDQVATRMYRSVKDPHFRGKSPPVSFLDACWHVGDDHDQDFVGAIRAGWNGVLLDREGKSPLGQGLTQHNGCLILANNRVVMTNLAQLLNLFEWRGK</sequence>
<dbReference type="PANTHER" id="PTHR46191">
    <property type="match status" value="1"/>
</dbReference>
<evidence type="ECO:0000313" key="2">
    <source>
        <dbReference type="Proteomes" id="UP001497383"/>
    </source>
</evidence>
<dbReference type="PANTHER" id="PTHR46191:SF2">
    <property type="entry name" value="HALOACID DEHALOGENASE-LIKE HYDROLASE DOMAIN-CONTAINING PROTEIN 3"/>
    <property type="match status" value="1"/>
</dbReference>
<dbReference type="EMBL" id="OZ022409">
    <property type="protein sequence ID" value="CAK9440439.1"/>
    <property type="molecule type" value="Genomic_DNA"/>
</dbReference>
<dbReference type="GeneID" id="92209735"/>
<dbReference type="InterPro" id="IPR044924">
    <property type="entry name" value="HAD-SF_hydro_IA_REG-2-like_cap"/>
</dbReference>
<dbReference type="Proteomes" id="UP001497383">
    <property type="component" value="Chromosome 5"/>
</dbReference>
<proteinExistence type="predicted"/>